<proteinExistence type="predicted"/>
<dbReference type="EMBL" id="LSRF01000058">
    <property type="protein sequence ID" value="KXP03352.1"/>
    <property type="molecule type" value="Genomic_DNA"/>
</dbReference>
<evidence type="ECO:0000313" key="1">
    <source>
        <dbReference type="EMBL" id="KXO99595.1"/>
    </source>
</evidence>
<evidence type="ECO:0000313" key="3">
    <source>
        <dbReference type="Proteomes" id="UP000070258"/>
    </source>
</evidence>
<dbReference type="EMBL" id="LSRE01000009">
    <property type="protein sequence ID" value="KXO99595.1"/>
    <property type="molecule type" value="Genomic_DNA"/>
</dbReference>
<reference evidence="2" key="1">
    <citation type="submission" date="2016-02" db="EMBL/GenBank/DDBJ databases">
        <authorList>
            <person name="Teng J.L."/>
            <person name="Yang Y."/>
            <person name="Huang Y."/>
            <person name="Guo F."/>
            <person name="Wei W."/>
            <person name="Chen J.H."/>
            <person name="Wong S.Y."/>
            <person name="Lau S.K."/>
            <person name="Woo P.C."/>
        </authorList>
    </citation>
    <scope>NUCLEOTIDE SEQUENCE</scope>
    <source>
        <strain evidence="2">JCM 15929</strain>
    </source>
</reference>
<dbReference type="Pfam" id="PF14106">
    <property type="entry name" value="DUF4279"/>
    <property type="match status" value="1"/>
</dbReference>
<dbReference type="Proteomes" id="UP000070409">
    <property type="component" value="Unassembled WGS sequence"/>
</dbReference>
<evidence type="ECO:0008006" key="5">
    <source>
        <dbReference type="Google" id="ProtNLM"/>
    </source>
</evidence>
<name>A0A137ZYV6_9ACTN</name>
<reference evidence="3" key="3">
    <citation type="submission" date="2016-02" db="EMBL/GenBank/DDBJ databases">
        <authorList>
            <person name="Wen L."/>
            <person name="He K."/>
            <person name="Yang H."/>
        </authorList>
    </citation>
    <scope>NUCLEOTIDE SEQUENCE [LARGE SCALE GENOMIC DNA]</scope>
    <source>
        <strain evidence="3">JCM 15929</strain>
    </source>
</reference>
<dbReference type="STRING" id="239498.AXK60_16075"/>
<reference evidence="1 4" key="2">
    <citation type="submission" date="2016-02" db="EMBL/GenBank/DDBJ databases">
        <authorList>
            <person name="Teng J.L."/>
            <person name="Tang Y."/>
            <person name="Huang Y."/>
            <person name="Guo F."/>
            <person name="Wei W."/>
            <person name="Chen J.H."/>
            <person name="Wong S.Y."/>
            <person name="Lau S.K."/>
            <person name="Woo P.C."/>
        </authorList>
    </citation>
    <scope>NUCLEOTIDE SEQUENCE [LARGE SCALE GENOMIC DNA]</scope>
    <source>
        <strain evidence="1 4">JCM 13375</strain>
    </source>
</reference>
<evidence type="ECO:0000313" key="2">
    <source>
        <dbReference type="EMBL" id="KXP03352.1"/>
    </source>
</evidence>
<dbReference type="RefSeq" id="WP_068574050.1">
    <property type="nucleotide sequence ID" value="NZ_LSRE01000009.1"/>
</dbReference>
<organism evidence="2 3">
    <name type="scientific">Tsukamurella pseudospumae</name>
    <dbReference type="NCBI Taxonomy" id="239498"/>
    <lineage>
        <taxon>Bacteria</taxon>
        <taxon>Bacillati</taxon>
        <taxon>Actinomycetota</taxon>
        <taxon>Actinomycetes</taxon>
        <taxon>Mycobacteriales</taxon>
        <taxon>Tsukamurellaceae</taxon>
        <taxon>Tsukamurella</taxon>
    </lineage>
</organism>
<protein>
    <recommendedName>
        <fullName evidence="5">DUF4279 domain-containing protein</fullName>
    </recommendedName>
</protein>
<dbReference type="Proteomes" id="UP000070258">
    <property type="component" value="Unassembled WGS sequence"/>
</dbReference>
<gene>
    <name evidence="2" type="ORF">AXK60_16075</name>
    <name evidence="1" type="ORF">AXK61_17385</name>
</gene>
<comment type="caution">
    <text evidence="2">The sequence shown here is derived from an EMBL/GenBank/DDBJ whole genome shotgun (WGS) entry which is preliminary data.</text>
</comment>
<accession>A0A137ZYV6</accession>
<sequence length="141" mass="14994">MPPIHRGVASLQITGDSLDPLIVTRMLGATPTMSYACGDSVTTGRVTRTARFGMWALQAGATEPADLDIQVAQLLGAVTTDLSVWSELSDRYAIRVFCGWFMRGGNEGLSITPTTLAALADRGITLDLDIYGSPHRIGDPA</sequence>
<evidence type="ECO:0000313" key="4">
    <source>
        <dbReference type="Proteomes" id="UP000070409"/>
    </source>
</evidence>
<keyword evidence="4" id="KW-1185">Reference proteome</keyword>
<dbReference type="OrthoDB" id="6025978at2"/>
<dbReference type="AlphaFoldDB" id="A0A137ZYV6"/>
<dbReference type="InterPro" id="IPR025459">
    <property type="entry name" value="DUF4279"/>
</dbReference>